<dbReference type="Proteomes" id="UP001194468">
    <property type="component" value="Unassembled WGS sequence"/>
</dbReference>
<dbReference type="EMBL" id="WHUW01000091">
    <property type="protein sequence ID" value="KAF8425809.1"/>
    <property type="molecule type" value="Genomic_DNA"/>
</dbReference>
<evidence type="ECO:0000313" key="2">
    <source>
        <dbReference type="EMBL" id="KAF8425809.1"/>
    </source>
</evidence>
<accession>A0AAD4G821</accession>
<gene>
    <name evidence="2" type="ORF">L210DRAFT_3653056</name>
</gene>
<name>A0AAD4G821_BOLED</name>
<organism evidence="2 3">
    <name type="scientific">Boletus edulis BED1</name>
    <dbReference type="NCBI Taxonomy" id="1328754"/>
    <lineage>
        <taxon>Eukaryota</taxon>
        <taxon>Fungi</taxon>
        <taxon>Dikarya</taxon>
        <taxon>Basidiomycota</taxon>
        <taxon>Agaricomycotina</taxon>
        <taxon>Agaricomycetes</taxon>
        <taxon>Agaricomycetidae</taxon>
        <taxon>Boletales</taxon>
        <taxon>Boletineae</taxon>
        <taxon>Boletaceae</taxon>
        <taxon>Boletoideae</taxon>
        <taxon>Boletus</taxon>
    </lineage>
</organism>
<sequence>MAPVKHRAGNDRPNPPPPPILNQLPALPLPTSFAPATQAVLDRVSAPDLCAANAASPNIVGRVEFQTGKVSDILMRKDTQSEFVMRGVYQIARNDFFFTPDGNFDPANTFGSRFQDVKLSCRLIPPTSSDFDFTIKDYPICLQNLRSIERLVALGKNQETLGAIAEHLGKPQFKLAHSLFEAKPFVTTTDDTASSETEKDVLSEVSEKKNKHIFTTILRKLKVLRPPSGLHESPYKRPRVSASPQKGKGRARN</sequence>
<reference evidence="2" key="2">
    <citation type="journal article" date="2020" name="Nat. Commun.">
        <title>Large-scale genome sequencing of mycorrhizal fungi provides insights into the early evolution of symbiotic traits.</title>
        <authorList>
            <person name="Miyauchi S."/>
            <person name="Kiss E."/>
            <person name="Kuo A."/>
            <person name="Drula E."/>
            <person name="Kohler A."/>
            <person name="Sanchez-Garcia M."/>
            <person name="Morin E."/>
            <person name="Andreopoulos B."/>
            <person name="Barry K.W."/>
            <person name="Bonito G."/>
            <person name="Buee M."/>
            <person name="Carver A."/>
            <person name="Chen C."/>
            <person name="Cichocki N."/>
            <person name="Clum A."/>
            <person name="Culley D."/>
            <person name="Crous P.W."/>
            <person name="Fauchery L."/>
            <person name="Girlanda M."/>
            <person name="Hayes R.D."/>
            <person name="Keri Z."/>
            <person name="LaButti K."/>
            <person name="Lipzen A."/>
            <person name="Lombard V."/>
            <person name="Magnuson J."/>
            <person name="Maillard F."/>
            <person name="Murat C."/>
            <person name="Nolan M."/>
            <person name="Ohm R.A."/>
            <person name="Pangilinan J."/>
            <person name="Pereira M.F."/>
            <person name="Perotto S."/>
            <person name="Peter M."/>
            <person name="Pfister S."/>
            <person name="Riley R."/>
            <person name="Sitrit Y."/>
            <person name="Stielow J.B."/>
            <person name="Szollosi G."/>
            <person name="Zifcakova L."/>
            <person name="Stursova M."/>
            <person name="Spatafora J.W."/>
            <person name="Tedersoo L."/>
            <person name="Vaario L.M."/>
            <person name="Yamada A."/>
            <person name="Yan M."/>
            <person name="Wang P."/>
            <person name="Xu J."/>
            <person name="Bruns T."/>
            <person name="Baldrian P."/>
            <person name="Vilgalys R."/>
            <person name="Dunand C."/>
            <person name="Henrissat B."/>
            <person name="Grigoriev I.V."/>
            <person name="Hibbett D."/>
            <person name="Nagy L.G."/>
            <person name="Martin F.M."/>
        </authorList>
    </citation>
    <scope>NUCLEOTIDE SEQUENCE</scope>
    <source>
        <strain evidence="2">BED1</strain>
    </source>
</reference>
<evidence type="ECO:0000256" key="1">
    <source>
        <dbReference type="SAM" id="MobiDB-lite"/>
    </source>
</evidence>
<feature type="region of interest" description="Disordered" evidence="1">
    <location>
        <begin position="1"/>
        <end position="21"/>
    </location>
</feature>
<feature type="region of interest" description="Disordered" evidence="1">
    <location>
        <begin position="228"/>
        <end position="253"/>
    </location>
</feature>
<protein>
    <submittedName>
        <fullName evidence="2">Uncharacterized protein</fullName>
    </submittedName>
</protein>
<reference evidence="2" key="1">
    <citation type="submission" date="2019-10" db="EMBL/GenBank/DDBJ databases">
        <authorList>
            <consortium name="DOE Joint Genome Institute"/>
            <person name="Kuo A."/>
            <person name="Miyauchi S."/>
            <person name="Kiss E."/>
            <person name="Drula E."/>
            <person name="Kohler A."/>
            <person name="Sanchez-Garcia M."/>
            <person name="Andreopoulos B."/>
            <person name="Barry K.W."/>
            <person name="Bonito G."/>
            <person name="Buee M."/>
            <person name="Carver A."/>
            <person name="Chen C."/>
            <person name="Cichocki N."/>
            <person name="Clum A."/>
            <person name="Culley D."/>
            <person name="Crous P.W."/>
            <person name="Fauchery L."/>
            <person name="Girlanda M."/>
            <person name="Hayes R."/>
            <person name="Keri Z."/>
            <person name="LaButti K."/>
            <person name="Lipzen A."/>
            <person name="Lombard V."/>
            <person name="Magnuson J."/>
            <person name="Maillard F."/>
            <person name="Morin E."/>
            <person name="Murat C."/>
            <person name="Nolan M."/>
            <person name="Ohm R."/>
            <person name="Pangilinan J."/>
            <person name="Pereira M."/>
            <person name="Perotto S."/>
            <person name="Peter M."/>
            <person name="Riley R."/>
            <person name="Sitrit Y."/>
            <person name="Stielow B."/>
            <person name="Szollosi G."/>
            <person name="Zifcakova L."/>
            <person name="Stursova M."/>
            <person name="Spatafora J.W."/>
            <person name="Tedersoo L."/>
            <person name="Vaario L.-M."/>
            <person name="Yamada A."/>
            <person name="Yan M."/>
            <person name="Wang P."/>
            <person name="Xu J."/>
            <person name="Bruns T."/>
            <person name="Baldrian P."/>
            <person name="Vilgalys R."/>
            <person name="Henrissat B."/>
            <person name="Grigoriev I.V."/>
            <person name="Hibbett D."/>
            <person name="Nagy L.G."/>
            <person name="Martin F.M."/>
        </authorList>
    </citation>
    <scope>NUCLEOTIDE SEQUENCE</scope>
    <source>
        <strain evidence="2">BED1</strain>
    </source>
</reference>
<dbReference type="AlphaFoldDB" id="A0AAD4G821"/>
<keyword evidence="3" id="KW-1185">Reference proteome</keyword>
<proteinExistence type="predicted"/>
<evidence type="ECO:0000313" key="3">
    <source>
        <dbReference type="Proteomes" id="UP001194468"/>
    </source>
</evidence>
<comment type="caution">
    <text evidence="2">The sequence shown here is derived from an EMBL/GenBank/DDBJ whole genome shotgun (WGS) entry which is preliminary data.</text>
</comment>